<reference evidence="2" key="1">
    <citation type="submission" date="2017-02" db="EMBL/GenBank/DDBJ databases">
        <authorList>
            <person name="Varghese N."/>
            <person name="Submissions S."/>
        </authorList>
    </citation>
    <scope>NUCLEOTIDE SEQUENCE [LARGE SCALE GENOMIC DNA]</scope>
    <source>
        <strain evidence="2">DSM 22385</strain>
    </source>
</reference>
<keyword evidence="2" id="KW-1185">Reference proteome</keyword>
<dbReference type="AlphaFoldDB" id="A0A1T5BX43"/>
<evidence type="ECO:0008006" key="3">
    <source>
        <dbReference type="Google" id="ProtNLM"/>
    </source>
</evidence>
<accession>A0A1T5BX43</accession>
<dbReference type="STRING" id="572036.SAMN05661099_1705"/>
<protein>
    <recommendedName>
        <fullName evidence="3">ABC transporter ATPase</fullName>
    </recommendedName>
</protein>
<sequence>MEGRQSIRHLSADIRLQLLFVFLYMNISENSRIWIYQANRILSSEEEQKIQQKLNDFTSQWQAHGHDLAAHGEIRHHQFIILSVDEQVAGATGCSIDKSVYLMKEIEQEFDLDLFDRFRIAYRQGAEVVNCSREEFEELLNQGTLSRDSIVFNNMISTRKDLNNLWEVAIKDSWHAQVFADKIA</sequence>
<evidence type="ECO:0000313" key="1">
    <source>
        <dbReference type="EMBL" id="SKB51755.1"/>
    </source>
</evidence>
<gene>
    <name evidence="1" type="ORF">SAMN05661099_1705</name>
</gene>
<proteinExistence type="predicted"/>
<dbReference type="Proteomes" id="UP000189981">
    <property type="component" value="Unassembled WGS sequence"/>
</dbReference>
<evidence type="ECO:0000313" key="2">
    <source>
        <dbReference type="Proteomes" id="UP000189981"/>
    </source>
</evidence>
<dbReference type="EMBL" id="FUYR01000001">
    <property type="protein sequence ID" value="SKB51755.1"/>
    <property type="molecule type" value="Genomic_DNA"/>
</dbReference>
<organism evidence="1 2">
    <name type="scientific">Daejeonella lutea</name>
    <dbReference type="NCBI Taxonomy" id="572036"/>
    <lineage>
        <taxon>Bacteria</taxon>
        <taxon>Pseudomonadati</taxon>
        <taxon>Bacteroidota</taxon>
        <taxon>Sphingobacteriia</taxon>
        <taxon>Sphingobacteriales</taxon>
        <taxon>Sphingobacteriaceae</taxon>
        <taxon>Daejeonella</taxon>
    </lineage>
</organism>
<name>A0A1T5BX43_9SPHI</name>